<name>A0A1B8ZI10_9FLAO</name>
<proteinExistence type="predicted"/>
<dbReference type="EMBL" id="MAYG01000012">
    <property type="protein sequence ID" value="OCA71252.1"/>
    <property type="molecule type" value="Genomic_DNA"/>
</dbReference>
<organism evidence="2 3">
    <name type="scientific">Chryseobacterium arthrosphaerae</name>
    <dbReference type="NCBI Taxonomy" id="651561"/>
    <lineage>
        <taxon>Bacteria</taxon>
        <taxon>Pseudomonadati</taxon>
        <taxon>Bacteroidota</taxon>
        <taxon>Flavobacteriia</taxon>
        <taxon>Flavobacteriales</taxon>
        <taxon>Weeksellaceae</taxon>
        <taxon>Chryseobacterium group</taxon>
        <taxon>Chryseobacterium</taxon>
    </lineage>
</organism>
<keyword evidence="1" id="KW-0812">Transmembrane</keyword>
<dbReference type="Pfam" id="PF18919">
    <property type="entry name" value="DUF5670"/>
    <property type="match status" value="1"/>
</dbReference>
<feature type="transmembrane region" description="Helical" evidence="1">
    <location>
        <begin position="17"/>
        <end position="38"/>
    </location>
</feature>
<dbReference type="Proteomes" id="UP000093432">
    <property type="component" value="Unassembled WGS sequence"/>
</dbReference>
<dbReference type="AlphaFoldDB" id="A0A1B8ZI10"/>
<gene>
    <name evidence="2" type="ORF">BBI00_16090</name>
</gene>
<evidence type="ECO:0000256" key="1">
    <source>
        <dbReference type="SAM" id="Phobius"/>
    </source>
</evidence>
<evidence type="ECO:0000313" key="2">
    <source>
        <dbReference type="EMBL" id="OCA71252.1"/>
    </source>
</evidence>
<protein>
    <recommendedName>
        <fullName evidence="4">Lmo0937 family membrane protein</fullName>
    </recommendedName>
</protein>
<sequence length="69" mass="7630">MLIINCITLKCNIMRSLLWLIAVICIVVWLLGMLGIVPGISTGYLIHVLLVIAIVVVLYNIITGRKPLD</sequence>
<reference evidence="3" key="1">
    <citation type="submission" date="2016-07" db="EMBL/GenBank/DDBJ databases">
        <authorList>
            <person name="Florea S."/>
            <person name="Webb J.S."/>
            <person name="Jaromczyk J."/>
            <person name="Schardl C.L."/>
        </authorList>
    </citation>
    <scope>NUCLEOTIDE SEQUENCE [LARGE SCALE GENOMIC DNA]</scope>
    <source>
        <strain evidence="3">CC-VM-7</strain>
    </source>
</reference>
<evidence type="ECO:0008006" key="4">
    <source>
        <dbReference type="Google" id="ProtNLM"/>
    </source>
</evidence>
<dbReference type="STRING" id="651561.BBI00_16090"/>
<feature type="transmembrane region" description="Helical" evidence="1">
    <location>
        <begin position="44"/>
        <end position="62"/>
    </location>
</feature>
<comment type="caution">
    <text evidence="2">The sequence shown here is derived from an EMBL/GenBank/DDBJ whole genome shotgun (WGS) entry which is preliminary data.</text>
</comment>
<keyword evidence="1" id="KW-0472">Membrane</keyword>
<keyword evidence="1" id="KW-1133">Transmembrane helix</keyword>
<evidence type="ECO:0000313" key="3">
    <source>
        <dbReference type="Proteomes" id="UP000093432"/>
    </source>
</evidence>
<dbReference type="NCBIfam" id="NF033488">
    <property type="entry name" value="lmo0937_fam_TM"/>
    <property type="match status" value="1"/>
</dbReference>
<dbReference type="InterPro" id="IPR043727">
    <property type="entry name" value="Lmo0937-like"/>
</dbReference>
<accession>A0A1B8ZI10</accession>